<dbReference type="PROSITE" id="PS00108">
    <property type="entry name" value="PROTEIN_KINASE_ST"/>
    <property type="match status" value="1"/>
</dbReference>
<accession>A0A1E3PIZ3</accession>
<proteinExistence type="inferred from homology"/>
<dbReference type="FunFam" id="3.30.200.20:FF:000042">
    <property type="entry name" value="Aurora kinase A"/>
    <property type="match status" value="1"/>
</dbReference>
<keyword evidence="1 3" id="KW-0547">Nucleotide-binding</keyword>
<keyword evidence="2 3" id="KW-0067">ATP-binding</keyword>
<feature type="binding site" evidence="3">
    <location>
        <position position="73"/>
    </location>
    <ligand>
        <name>ATP</name>
        <dbReference type="ChEBI" id="CHEBI:30616"/>
    </ligand>
</feature>
<dbReference type="FunFam" id="1.10.510.10:FF:000571">
    <property type="entry name" value="Maternal embryonic leucine zipper kinase"/>
    <property type="match status" value="1"/>
</dbReference>
<evidence type="ECO:0000256" key="4">
    <source>
        <dbReference type="RuleBase" id="RU000304"/>
    </source>
</evidence>
<dbReference type="SUPFAM" id="SSF56112">
    <property type="entry name" value="Protein kinase-like (PK-like)"/>
    <property type="match status" value="1"/>
</dbReference>
<keyword evidence="4" id="KW-0723">Serine/threonine-protein kinase</keyword>
<dbReference type="OrthoDB" id="40902at2759"/>
<keyword evidence="6" id="KW-0808">Transferase</keyword>
<evidence type="ECO:0000259" key="5">
    <source>
        <dbReference type="PROSITE" id="PS50011"/>
    </source>
</evidence>
<dbReference type="Proteomes" id="UP000095009">
    <property type="component" value="Unassembled WGS sequence"/>
</dbReference>
<dbReference type="CDD" id="cd05117">
    <property type="entry name" value="STKc_CAMK"/>
    <property type="match status" value="1"/>
</dbReference>
<organism evidence="6 7">
    <name type="scientific">Nadsonia fulvescens var. elongata DSM 6958</name>
    <dbReference type="NCBI Taxonomy" id="857566"/>
    <lineage>
        <taxon>Eukaryota</taxon>
        <taxon>Fungi</taxon>
        <taxon>Dikarya</taxon>
        <taxon>Ascomycota</taxon>
        <taxon>Saccharomycotina</taxon>
        <taxon>Dipodascomycetes</taxon>
        <taxon>Dipodascales</taxon>
        <taxon>Dipodascales incertae sedis</taxon>
        <taxon>Nadsonia</taxon>
    </lineage>
</organism>
<dbReference type="InterPro" id="IPR000719">
    <property type="entry name" value="Prot_kinase_dom"/>
</dbReference>
<dbReference type="EMBL" id="KV454410">
    <property type="protein sequence ID" value="ODQ65391.1"/>
    <property type="molecule type" value="Genomic_DNA"/>
</dbReference>
<dbReference type="PROSITE" id="PS50011">
    <property type="entry name" value="PROTEIN_KINASE_DOM"/>
    <property type="match status" value="1"/>
</dbReference>
<dbReference type="InterPro" id="IPR011009">
    <property type="entry name" value="Kinase-like_dom_sf"/>
</dbReference>
<evidence type="ECO:0000256" key="2">
    <source>
        <dbReference type="ARBA" id="ARBA00022840"/>
    </source>
</evidence>
<evidence type="ECO:0000313" key="7">
    <source>
        <dbReference type="Proteomes" id="UP000095009"/>
    </source>
</evidence>
<dbReference type="GO" id="GO:0005524">
    <property type="term" value="F:ATP binding"/>
    <property type="evidence" value="ECO:0007669"/>
    <property type="project" value="UniProtKB-UniRule"/>
</dbReference>
<dbReference type="AlphaFoldDB" id="A0A1E3PIZ3"/>
<keyword evidence="7" id="KW-1185">Reference proteome</keyword>
<comment type="similarity">
    <text evidence="4">Belongs to the protein kinase superfamily.</text>
</comment>
<dbReference type="STRING" id="857566.A0A1E3PIZ3"/>
<evidence type="ECO:0000256" key="3">
    <source>
        <dbReference type="PROSITE-ProRule" id="PRU10141"/>
    </source>
</evidence>
<feature type="domain" description="Protein kinase" evidence="5">
    <location>
        <begin position="44"/>
        <end position="305"/>
    </location>
</feature>
<dbReference type="PANTHER" id="PTHR24347">
    <property type="entry name" value="SERINE/THREONINE-PROTEIN KINASE"/>
    <property type="match status" value="1"/>
</dbReference>
<keyword evidence="6" id="KW-0418">Kinase</keyword>
<name>A0A1E3PIZ3_9ASCO</name>
<dbReference type="InterPro" id="IPR008271">
    <property type="entry name" value="Ser/Thr_kinase_AS"/>
</dbReference>
<dbReference type="PROSITE" id="PS00107">
    <property type="entry name" value="PROTEIN_KINASE_ATP"/>
    <property type="match status" value="1"/>
</dbReference>
<evidence type="ECO:0000313" key="6">
    <source>
        <dbReference type="EMBL" id="ODQ65391.1"/>
    </source>
</evidence>
<dbReference type="Gene3D" id="1.10.510.10">
    <property type="entry name" value="Transferase(Phosphotransferase) domain 1"/>
    <property type="match status" value="1"/>
</dbReference>
<dbReference type="SMART" id="SM00220">
    <property type="entry name" value="S_TKc"/>
    <property type="match status" value="1"/>
</dbReference>
<gene>
    <name evidence="6" type="ORF">NADFUDRAFT_83381</name>
</gene>
<sequence>MLKSKPTILKTSSLSNQNPVRLIFNSSRNLVSPDGQVSPSPCDYKMGRKIGEGSYSVVREATHIPSGKKCAVKIISKRLVAGRESMVKNEVNILEKVSQGHKNILTLIDYFETKSNLCLVTDLCLGGELFDRIISRGSFFEDDARKIVSSLLSGIAYLHSREIVHRDLKAENLLFSSPDDDSGLLIADFGFSKIVDKDNLQMLNTYCGTPAYMAPEMFKKCGYGKPVDMWALGILTYFLLCGYAPFGGETPAEEIKAIMEANYDFDQDYGWKDVSEEAQDFIRQCLTLDPERRMIAGDALLHPFLNQQIKRHDLLPMLKSNFPLSRSGSYCSTLQGEGSWVIPQSKDTRMNGVYSCSPENIYQ</sequence>
<dbReference type="InterPro" id="IPR017441">
    <property type="entry name" value="Protein_kinase_ATP_BS"/>
</dbReference>
<dbReference type="Pfam" id="PF00069">
    <property type="entry name" value="Pkinase"/>
    <property type="match status" value="1"/>
</dbReference>
<dbReference type="GO" id="GO:0004674">
    <property type="term" value="F:protein serine/threonine kinase activity"/>
    <property type="evidence" value="ECO:0007669"/>
    <property type="project" value="UniProtKB-KW"/>
</dbReference>
<protein>
    <submittedName>
        <fullName evidence="6">Kinase-like protein</fullName>
    </submittedName>
</protein>
<reference evidence="6 7" key="1">
    <citation type="journal article" date="2016" name="Proc. Natl. Acad. Sci. U.S.A.">
        <title>Comparative genomics of biotechnologically important yeasts.</title>
        <authorList>
            <person name="Riley R."/>
            <person name="Haridas S."/>
            <person name="Wolfe K.H."/>
            <person name="Lopes M.R."/>
            <person name="Hittinger C.T."/>
            <person name="Goeker M."/>
            <person name="Salamov A.A."/>
            <person name="Wisecaver J.H."/>
            <person name="Long T.M."/>
            <person name="Calvey C.H."/>
            <person name="Aerts A.L."/>
            <person name="Barry K.W."/>
            <person name="Choi C."/>
            <person name="Clum A."/>
            <person name="Coughlan A.Y."/>
            <person name="Deshpande S."/>
            <person name="Douglass A.P."/>
            <person name="Hanson S.J."/>
            <person name="Klenk H.-P."/>
            <person name="LaButti K.M."/>
            <person name="Lapidus A."/>
            <person name="Lindquist E.A."/>
            <person name="Lipzen A.M."/>
            <person name="Meier-Kolthoff J.P."/>
            <person name="Ohm R.A."/>
            <person name="Otillar R.P."/>
            <person name="Pangilinan J.L."/>
            <person name="Peng Y."/>
            <person name="Rokas A."/>
            <person name="Rosa C.A."/>
            <person name="Scheuner C."/>
            <person name="Sibirny A.A."/>
            <person name="Slot J.C."/>
            <person name="Stielow J.B."/>
            <person name="Sun H."/>
            <person name="Kurtzman C.P."/>
            <person name="Blackwell M."/>
            <person name="Grigoriev I.V."/>
            <person name="Jeffries T.W."/>
        </authorList>
    </citation>
    <scope>NUCLEOTIDE SEQUENCE [LARGE SCALE GENOMIC DNA]</scope>
    <source>
        <strain evidence="6 7">DSM 6958</strain>
    </source>
</reference>
<evidence type="ECO:0000256" key="1">
    <source>
        <dbReference type="ARBA" id="ARBA00022741"/>
    </source>
</evidence>